<dbReference type="STRING" id="62062.ENSHHUP00000024132"/>
<dbReference type="GO" id="GO:0035859">
    <property type="term" value="C:Seh1-associated complex"/>
    <property type="evidence" value="ECO:0007669"/>
    <property type="project" value="TreeGrafter"/>
</dbReference>
<reference evidence="6" key="2">
    <citation type="submission" date="2025-08" db="UniProtKB">
        <authorList>
            <consortium name="Ensembl"/>
        </authorList>
    </citation>
    <scope>IDENTIFICATION</scope>
</reference>
<dbReference type="InterPro" id="IPR037363">
    <property type="entry name" value="Sec13/Seh1_fam"/>
</dbReference>
<organism evidence="6 7">
    <name type="scientific">Hucho hucho</name>
    <name type="common">huchen</name>
    <dbReference type="NCBI Taxonomy" id="62062"/>
    <lineage>
        <taxon>Eukaryota</taxon>
        <taxon>Metazoa</taxon>
        <taxon>Chordata</taxon>
        <taxon>Craniata</taxon>
        <taxon>Vertebrata</taxon>
        <taxon>Euteleostomi</taxon>
        <taxon>Actinopterygii</taxon>
        <taxon>Neopterygii</taxon>
        <taxon>Teleostei</taxon>
        <taxon>Protacanthopterygii</taxon>
        <taxon>Salmoniformes</taxon>
        <taxon>Salmonidae</taxon>
        <taxon>Salmoninae</taxon>
        <taxon>Hucho</taxon>
    </lineage>
</organism>
<evidence type="ECO:0000313" key="7">
    <source>
        <dbReference type="Proteomes" id="UP000314982"/>
    </source>
</evidence>
<dbReference type="InterPro" id="IPR015943">
    <property type="entry name" value="WD40/YVTN_repeat-like_dom_sf"/>
</dbReference>
<evidence type="ECO:0000256" key="3">
    <source>
        <dbReference type="ARBA" id="ARBA00022574"/>
    </source>
</evidence>
<dbReference type="Gene3D" id="2.130.10.10">
    <property type="entry name" value="YVTN repeat-like/Quinoprotein amine dehydrogenase"/>
    <property type="match status" value="1"/>
</dbReference>
<protein>
    <submittedName>
        <fullName evidence="6">Uncharacterized protein</fullName>
    </submittedName>
</protein>
<dbReference type="GO" id="GO:0031080">
    <property type="term" value="C:nuclear pore outer ring"/>
    <property type="evidence" value="ECO:0007669"/>
    <property type="project" value="TreeGrafter"/>
</dbReference>
<dbReference type="GO" id="GO:0005198">
    <property type="term" value="F:structural molecule activity"/>
    <property type="evidence" value="ECO:0007669"/>
    <property type="project" value="InterPro"/>
</dbReference>
<dbReference type="InterPro" id="IPR036322">
    <property type="entry name" value="WD40_repeat_dom_sf"/>
</dbReference>
<dbReference type="Proteomes" id="UP000314982">
    <property type="component" value="Unassembled WGS sequence"/>
</dbReference>
<comment type="subcellular location">
    <subcellularLocation>
        <location evidence="1">Nucleus envelope</location>
    </subcellularLocation>
</comment>
<name>A0A4W5LE69_9TELE</name>
<sequence length="113" mass="12773">MLVCRVELCGCMLKHKEETDLLYLEHHHPCCACSSRAHAPMIAVGSDDSNTAYSGKVHIYEYIENTRKYTKAENLTVTDPVHDIAFAPNLGRSFHVLAIATNDLRIFKLIPMR</sequence>
<evidence type="ECO:0000256" key="2">
    <source>
        <dbReference type="ARBA" id="ARBA00022448"/>
    </source>
</evidence>
<keyword evidence="3" id="KW-0853">WD repeat</keyword>
<keyword evidence="5" id="KW-0539">Nucleus</keyword>
<keyword evidence="4" id="KW-0677">Repeat</keyword>
<dbReference type="GO" id="GO:1904263">
    <property type="term" value="P:positive regulation of TORC1 signaling"/>
    <property type="evidence" value="ECO:0007669"/>
    <property type="project" value="TreeGrafter"/>
</dbReference>
<accession>A0A4W5LE69</accession>
<evidence type="ECO:0000313" key="6">
    <source>
        <dbReference type="Ensembl" id="ENSHHUP00000024132.1"/>
    </source>
</evidence>
<evidence type="ECO:0000256" key="5">
    <source>
        <dbReference type="ARBA" id="ARBA00023242"/>
    </source>
</evidence>
<dbReference type="GeneTree" id="ENSGT01150000290747"/>
<dbReference type="GO" id="GO:0034198">
    <property type="term" value="P:cellular response to amino acid starvation"/>
    <property type="evidence" value="ECO:0007669"/>
    <property type="project" value="TreeGrafter"/>
</dbReference>
<proteinExistence type="predicted"/>
<evidence type="ECO:0000256" key="1">
    <source>
        <dbReference type="ARBA" id="ARBA00004259"/>
    </source>
</evidence>
<reference evidence="7" key="1">
    <citation type="submission" date="2018-06" db="EMBL/GenBank/DDBJ databases">
        <title>Genome assembly of Danube salmon.</title>
        <authorList>
            <person name="Macqueen D.J."/>
            <person name="Gundappa M.K."/>
        </authorList>
    </citation>
    <scope>NUCLEOTIDE SEQUENCE [LARGE SCALE GENOMIC DNA]</scope>
</reference>
<dbReference type="Ensembl" id="ENSHHUT00000025038.1">
    <property type="protein sequence ID" value="ENSHHUP00000024132.1"/>
    <property type="gene ID" value="ENSHHUG00000015142.1"/>
</dbReference>
<dbReference type="AlphaFoldDB" id="A0A4W5LE69"/>
<evidence type="ECO:0000256" key="4">
    <source>
        <dbReference type="ARBA" id="ARBA00022737"/>
    </source>
</evidence>
<dbReference type="PANTHER" id="PTHR11024:SF3">
    <property type="entry name" value="NUCLEOPORIN SEH1"/>
    <property type="match status" value="1"/>
</dbReference>
<dbReference type="PANTHER" id="PTHR11024">
    <property type="entry name" value="NUCLEAR PORE COMPLEX PROTEIN SEC13 / SEH1 FAMILY MEMBER"/>
    <property type="match status" value="1"/>
</dbReference>
<dbReference type="SUPFAM" id="SSF50978">
    <property type="entry name" value="WD40 repeat-like"/>
    <property type="match status" value="1"/>
</dbReference>
<keyword evidence="2" id="KW-0813">Transport</keyword>
<keyword evidence="7" id="KW-1185">Reference proteome</keyword>
<reference evidence="6" key="3">
    <citation type="submission" date="2025-09" db="UniProtKB">
        <authorList>
            <consortium name="Ensembl"/>
        </authorList>
    </citation>
    <scope>IDENTIFICATION</scope>
</reference>